<dbReference type="InterPro" id="IPR003660">
    <property type="entry name" value="HAMP_dom"/>
</dbReference>
<dbReference type="SUPFAM" id="SSF158472">
    <property type="entry name" value="HAMP domain-like"/>
    <property type="match status" value="1"/>
</dbReference>
<dbReference type="Gene3D" id="6.10.340.10">
    <property type="match status" value="1"/>
</dbReference>
<gene>
    <name evidence="2" type="ORF">U472_15240</name>
</gene>
<dbReference type="EMBL" id="LWDV01000010">
    <property type="protein sequence ID" value="OCL25683.1"/>
    <property type="molecule type" value="Genomic_DNA"/>
</dbReference>
<evidence type="ECO:0000313" key="2">
    <source>
        <dbReference type="EMBL" id="OCL25683.1"/>
    </source>
</evidence>
<dbReference type="Pfam" id="PF00672">
    <property type="entry name" value="HAMP"/>
    <property type="match status" value="1"/>
</dbReference>
<dbReference type="Proteomes" id="UP000093514">
    <property type="component" value="Unassembled WGS sequence"/>
</dbReference>
<organism evidence="2 3">
    <name type="scientific">Orenia metallireducens</name>
    <dbReference type="NCBI Taxonomy" id="1413210"/>
    <lineage>
        <taxon>Bacteria</taxon>
        <taxon>Bacillati</taxon>
        <taxon>Bacillota</taxon>
        <taxon>Clostridia</taxon>
        <taxon>Halanaerobiales</taxon>
        <taxon>Halobacteroidaceae</taxon>
        <taxon>Orenia</taxon>
    </lineage>
</organism>
<reference evidence="2 3" key="2">
    <citation type="submission" date="2016-08" db="EMBL/GenBank/DDBJ databases">
        <title>Orenia metallireducens sp. nov. strain Z6, a Novel Metal-reducing Firmicute from the Deep Subsurface.</title>
        <authorList>
            <person name="Maxim B.I."/>
            <person name="Kenneth K."/>
            <person name="Flynn T.M."/>
            <person name="Oloughlin E.J."/>
            <person name="Locke R.A."/>
            <person name="Weber J.R."/>
            <person name="Egan S.M."/>
            <person name="Mackie R.I."/>
            <person name="Cann I.K."/>
        </authorList>
    </citation>
    <scope>NUCLEOTIDE SEQUENCE [LARGE SCALE GENOMIC DNA]</scope>
    <source>
        <strain evidence="2 3">Z6</strain>
    </source>
</reference>
<dbReference type="CDD" id="cd06225">
    <property type="entry name" value="HAMP"/>
    <property type="match status" value="1"/>
</dbReference>
<dbReference type="AlphaFoldDB" id="A0A1C0A6E6"/>
<protein>
    <recommendedName>
        <fullName evidence="1">HAMP domain-containing protein</fullName>
    </recommendedName>
</protein>
<evidence type="ECO:0000313" key="3">
    <source>
        <dbReference type="Proteomes" id="UP000093514"/>
    </source>
</evidence>
<accession>A0A1C0A6E6</accession>
<keyword evidence="3" id="KW-1185">Reference proteome</keyword>
<comment type="caution">
    <text evidence="2">The sequence shown here is derived from an EMBL/GenBank/DDBJ whole genome shotgun (WGS) entry which is preliminary data.</text>
</comment>
<reference evidence="3" key="1">
    <citation type="submission" date="2016-07" db="EMBL/GenBank/DDBJ databases">
        <authorList>
            <person name="Florea S."/>
            <person name="Webb J.S."/>
            <person name="Jaromczyk J."/>
            <person name="Schardl C.L."/>
        </authorList>
    </citation>
    <scope>NUCLEOTIDE SEQUENCE [LARGE SCALE GENOMIC DNA]</scope>
    <source>
        <strain evidence="3">Z6</strain>
    </source>
</reference>
<sequence length="63" mass="7122">MVFVIVISIVISAKFSHYLAKCIKKILDGLNQIAKGNFNHKLNINSNDELEELSITFNESNKN</sequence>
<proteinExistence type="predicted"/>
<feature type="domain" description="HAMP" evidence="1">
    <location>
        <begin position="17"/>
        <end position="59"/>
    </location>
</feature>
<evidence type="ECO:0000259" key="1">
    <source>
        <dbReference type="PROSITE" id="PS50885"/>
    </source>
</evidence>
<dbReference type="GO" id="GO:0007165">
    <property type="term" value="P:signal transduction"/>
    <property type="evidence" value="ECO:0007669"/>
    <property type="project" value="InterPro"/>
</dbReference>
<dbReference type="GO" id="GO:0016020">
    <property type="term" value="C:membrane"/>
    <property type="evidence" value="ECO:0007669"/>
    <property type="project" value="InterPro"/>
</dbReference>
<dbReference type="PROSITE" id="PS50885">
    <property type="entry name" value="HAMP"/>
    <property type="match status" value="1"/>
</dbReference>
<name>A0A1C0A6E6_9FIRM</name>
<dbReference type="RefSeq" id="WP_068719595.1">
    <property type="nucleotide sequence ID" value="NZ_LWDV01000010.1"/>
</dbReference>